<keyword evidence="1" id="KW-0812">Transmembrane</keyword>
<feature type="transmembrane region" description="Helical" evidence="1">
    <location>
        <begin position="33"/>
        <end position="51"/>
    </location>
</feature>
<evidence type="ECO:0000256" key="1">
    <source>
        <dbReference type="SAM" id="Phobius"/>
    </source>
</evidence>
<keyword evidence="3" id="KW-1185">Reference proteome</keyword>
<accession>V2UYL3</accession>
<evidence type="ECO:0000313" key="2">
    <source>
        <dbReference type="EMBL" id="ESK55112.1"/>
    </source>
</evidence>
<reference evidence="2 3" key="1">
    <citation type="submission" date="2013-10" db="EMBL/GenBank/DDBJ databases">
        <title>The Genome Sequence of Acinetobacter tjernbergiae CIP107465.</title>
        <authorList>
            <consortium name="The Broad Institute Genomics Platform"/>
            <consortium name="The Broad Institute Genome Sequencing Center for Infectious Disease"/>
            <person name="Cerqueira G."/>
            <person name="Feldgarden M."/>
            <person name="Courvalin P."/>
            <person name="Grillot-Courvalin C."/>
            <person name="Clermont D."/>
            <person name="Rocha E."/>
            <person name="Yoon E.-J."/>
            <person name="Nemec A."/>
            <person name="Young S.K."/>
            <person name="Zeng Q."/>
            <person name="Gargeya S."/>
            <person name="Fitzgerald M."/>
            <person name="Abouelleil A."/>
            <person name="Alvarado L."/>
            <person name="Berlin A.M."/>
            <person name="Chapman S.B."/>
            <person name="Gainer-Dewar J."/>
            <person name="Goldberg J."/>
            <person name="Gnerre S."/>
            <person name="Griggs A."/>
            <person name="Gujja S."/>
            <person name="Hansen M."/>
            <person name="Howarth C."/>
            <person name="Imamovic A."/>
            <person name="Ireland A."/>
            <person name="Larimer J."/>
            <person name="McCowan C."/>
            <person name="Murphy C."/>
            <person name="Pearson M."/>
            <person name="Poon T.W."/>
            <person name="Priest M."/>
            <person name="Roberts A."/>
            <person name="Saif S."/>
            <person name="Shea T."/>
            <person name="Sykes S."/>
            <person name="Wortman J."/>
            <person name="Nusbaum C."/>
            <person name="Birren B."/>
        </authorList>
    </citation>
    <scope>NUCLEOTIDE SEQUENCE [LARGE SCALE GENOMIC DNA]</scope>
    <source>
        <strain evidence="2 3">CIP 107465</strain>
    </source>
</reference>
<name>V2UYL3_9GAMM</name>
<gene>
    <name evidence="2" type="ORF">F990_02150</name>
</gene>
<dbReference type="AlphaFoldDB" id="V2UYL3"/>
<organism evidence="2 3">
    <name type="scientific">Acinetobacter tjernbergiae DSM 14971 = CIP 107465</name>
    <dbReference type="NCBI Taxonomy" id="1120928"/>
    <lineage>
        <taxon>Bacteria</taxon>
        <taxon>Pseudomonadati</taxon>
        <taxon>Pseudomonadota</taxon>
        <taxon>Gammaproteobacteria</taxon>
        <taxon>Moraxellales</taxon>
        <taxon>Moraxellaceae</taxon>
        <taxon>Acinetobacter</taxon>
    </lineage>
</organism>
<dbReference type="EMBL" id="AYEV01000021">
    <property type="protein sequence ID" value="ESK55112.1"/>
    <property type="molecule type" value="Genomic_DNA"/>
</dbReference>
<sequence>MTLSAIMPILQRIILWSEIKTNQAKKFDQALRTFCYFSLILAFASILTDAYDKLFGDVE</sequence>
<protein>
    <submittedName>
        <fullName evidence="2">Uncharacterized protein</fullName>
    </submittedName>
</protein>
<evidence type="ECO:0000313" key="3">
    <source>
        <dbReference type="Proteomes" id="UP000017404"/>
    </source>
</evidence>
<keyword evidence="1" id="KW-1133">Transmembrane helix</keyword>
<comment type="caution">
    <text evidence="2">The sequence shown here is derived from an EMBL/GenBank/DDBJ whole genome shotgun (WGS) entry which is preliminary data.</text>
</comment>
<dbReference type="RefSeq" id="WP_018679853.1">
    <property type="nucleotide sequence ID" value="NZ_AYEV01000021.1"/>
</dbReference>
<proteinExistence type="predicted"/>
<keyword evidence="1" id="KW-0472">Membrane</keyword>
<dbReference type="PATRIC" id="fig|1120928.5.peg.2177"/>
<dbReference type="Proteomes" id="UP000017404">
    <property type="component" value="Unassembled WGS sequence"/>
</dbReference>